<dbReference type="GO" id="GO:0009103">
    <property type="term" value="P:lipopolysaccharide biosynthetic process"/>
    <property type="evidence" value="ECO:0007669"/>
    <property type="project" value="TreeGrafter"/>
</dbReference>
<protein>
    <submittedName>
        <fullName evidence="4">Acyltransferase</fullName>
    </submittedName>
</protein>
<evidence type="ECO:0000313" key="5">
    <source>
        <dbReference type="Proteomes" id="UP000544090"/>
    </source>
</evidence>
<dbReference type="Pfam" id="PF19040">
    <property type="entry name" value="SGNH"/>
    <property type="match status" value="1"/>
</dbReference>
<dbReference type="PANTHER" id="PTHR23028:SF53">
    <property type="entry name" value="ACYL_TRANSF_3 DOMAIN-CONTAINING PROTEIN"/>
    <property type="match status" value="1"/>
</dbReference>
<proteinExistence type="predicted"/>
<dbReference type="AlphaFoldDB" id="A0A7X6QM77"/>
<sequence length="678" mass="72480">MAVSLVLIYHLWPARLTGGYVGVDVFFVISGYLMTAHLLARKPRTAGDLARFWARRIRRLLPASFLVLAATAVAARLVAPPTQWELIAKEIIASALYVQNWVLAGSAVDYLAADNAPSPVQHFWSLSLEEQFYLCWPLVILAVVWLAGIWRLAVGLVARCVIAAVIAGSLAVSVLATADDAGSAYFITPTRVWELAAGGLVATLAPLAATRLPRAAAALLAWGGMAAILAAGVTYTAATPFPGYTALLPVAGTALVILAGTEHRSSPTGVLGLKPVQWLGDVSYSVYLWHWPLIVLFPFATGADLRWWDKLAVLALTLVLAALTKVFVEDRFRSALPAGRLVPAYRFAAAGMAAVAVLGGAQLAEVNYRSQLAEQQLAAVEAGKDPCIGASALARGPGTCAPGQPERMVPEPALAKDDLPDAYKDGCWSYDDFTDRPVCTYGDGKTQLALVGNSHAGQWLPALQILADKHGWTITTYLVTRCNLTTAPLDFNNAERTRNCLDYGRWVMDQTKGGKYDLVVTSARQSVTVEGESWQSTEAPAVAGYKSYLAEWAAAGTKVLVIKDPPYPGTRISSIPDCLAAHPEDPSACSGTPRSWHWMDPLERAARELDAPGIGTVNLDKYFCAREVCPAVIGSVVAFRDGSHITATYARTLAPYLDGPLRAALADRPGSAADRSSQ</sequence>
<keyword evidence="4" id="KW-0808">Transferase</keyword>
<feature type="transmembrane region" description="Helical" evidence="1">
    <location>
        <begin position="307"/>
        <end position="328"/>
    </location>
</feature>
<feature type="transmembrane region" description="Helical" evidence="1">
    <location>
        <begin position="20"/>
        <end position="40"/>
    </location>
</feature>
<feature type="transmembrane region" description="Helical" evidence="1">
    <location>
        <begin position="344"/>
        <end position="364"/>
    </location>
</feature>
<feature type="transmembrane region" description="Helical" evidence="1">
    <location>
        <begin position="241"/>
        <end position="261"/>
    </location>
</feature>
<dbReference type="InterPro" id="IPR043968">
    <property type="entry name" value="SGNH"/>
</dbReference>
<dbReference type="GO" id="GO:0016747">
    <property type="term" value="F:acyltransferase activity, transferring groups other than amino-acyl groups"/>
    <property type="evidence" value="ECO:0007669"/>
    <property type="project" value="InterPro"/>
</dbReference>
<comment type="caution">
    <text evidence="4">The sequence shown here is derived from an EMBL/GenBank/DDBJ whole genome shotgun (WGS) entry which is preliminary data.</text>
</comment>
<dbReference type="Proteomes" id="UP000544090">
    <property type="component" value="Unassembled WGS sequence"/>
</dbReference>
<dbReference type="EMBL" id="JAAZSQ010000025">
    <property type="protein sequence ID" value="NKX56493.1"/>
    <property type="molecule type" value="Genomic_DNA"/>
</dbReference>
<keyword evidence="5" id="KW-1185">Reference proteome</keyword>
<keyword evidence="1" id="KW-1133">Transmembrane helix</keyword>
<dbReference type="GO" id="GO:0016020">
    <property type="term" value="C:membrane"/>
    <property type="evidence" value="ECO:0007669"/>
    <property type="project" value="TreeGrafter"/>
</dbReference>
<feature type="transmembrane region" description="Helical" evidence="1">
    <location>
        <begin position="131"/>
        <end position="149"/>
    </location>
</feature>
<evidence type="ECO:0000313" key="4">
    <source>
        <dbReference type="EMBL" id="NKX56493.1"/>
    </source>
</evidence>
<dbReference type="InterPro" id="IPR050879">
    <property type="entry name" value="Acyltransferase_3"/>
</dbReference>
<feature type="transmembrane region" description="Helical" evidence="1">
    <location>
        <begin position="60"/>
        <end position="79"/>
    </location>
</feature>
<dbReference type="InterPro" id="IPR002656">
    <property type="entry name" value="Acyl_transf_3_dom"/>
</dbReference>
<name>A0A7X6QM77_9MICC</name>
<feature type="transmembrane region" description="Helical" evidence="1">
    <location>
        <begin position="282"/>
        <end position="301"/>
    </location>
</feature>
<keyword evidence="4" id="KW-0012">Acyltransferase</keyword>
<gene>
    <name evidence="4" type="ORF">HGG74_18585</name>
</gene>
<evidence type="ECO:0000259" key="2">
    <source>
        <dbReference type="Pfam" id="PF01757"/>
    </source>
</evidence>
<keyword evidence="1" id="KW-0472">Membrane</keyword>
<dbReference type="PANTHER" id="PTHR23028">
    <property type="entry name" value="ACETYLTRANSFERASE"/>
    <property type="match status" value="1"/>
</dbReference>
<keyword evidence="1" id="KW-0812">Transmembrane</keyword>
<feature type="transmembrane region" description="Helical" evidence="1">
    <location>
        <begin position="156"/>
        <end position="178"/>
    </location>
</feature>
<feature type="domain" description="SGNH" evidence="3">
    <location>
        <begin position="434"/>
        <end position="657"/>
    </location>
</feature>
<dbReference type="Pfam" id="PF01757">
    <property type="entry name" value="Acyl_transf_3"/>
    <property type="match status" value="1"/>
</dbReference>
<feature type="domain" description="Acyltransferase 3" evidence="2">
    <location>
        <begin position="5"/>
        <end position="323"/>
    </location>
</feature>
<reference evidence="4 5" key="1">
    <citation type="submission" date="2020-04" db="EMBL/GenBank/DDBJ databases">
        <title>Arthrobacter sp. nov.</title>
        <authorList>
            <person name="Liu S."/>
        </authorList>
    </citation>
    <scope>NUCLEOTIDE SEQUENCE [LARGE SCALE GENOMIC DNA]</scope>
    <source>
        <strain evidence="4 5">E918</strain>
    </source>
</reference>
<feature type="transmembrane region" description="Helical" evidence="1">
    <location>
        <begin position="190"/>
        <end position="209"/>
    </location>
</feature>
<evidence type="ECO:0000256" key="1">
    <source>
        <dbReference type="SAM" id="Phobius"/>
    </source>
</evidence>
<evidence type="ECO:0000259" key="3">
    <source>
        <dbReference type="Pfam" id="PF19040"/>
    </source>
</evidence>
<accession>A0A7X6QM77</accession>
<feature type="transmembrane region" description="Helical" evidence="1">
    <location>
        <begin position="216"/>
        <end position="235"/>
    </location>
</feature>
<organism evidence="4 5">
    <name type="scientific">Arthrobacter mobilis</name>
    <dbReference type="NCBI Taxonomy" id="2724944"/>
    <lineage>
        <taxon>Bacteria</taxon>
        <taxon>Bacillati</taxon>
        <taxon>Actinomycetota</taxon>
        <taxon>Actinomycetes</taxon>
        <taxon>Micrococcales</taxon>
        <taxon>Micrococcaceae</taxon>
        <taxon>Arthrobacter</taxon>
    </lineage>
</organism>